<comment type="caution">
    <text evidence="8">The sequence shown here is derived from an EMBL/GenBank/DDBJ whole genome shotgun (WGS) entry which is preliminary data.</text>
</comment>
<dbReference type="EC" id="4.1.99.18" evidence="8"/>
<evidence type="ECO:0000256" key="5">
    <source>
        <dbReference type="ARBA" id="ARBA00023004"/>
    </source>
</evidence>
<dbReference type="PROSITE" id="PS01305">
    <property type="entry name" value="MOAA_NIFB_PQQE"/>
    <property type="match status" value="1"/>
</dbReference>
<evidence type="ECO:0000256" key="2">
    <source>
        <dbReference type="ARBA" id="ARBA00022485"/>
    </source>
</evidence>
<name>A0A0L6Z6U8_9CLOT</name>
<feature type="domain" description="Radical SAM core" evidence="7">
    <location>
        <begin position="87"/>
        <end position="305"/>
    </location>
</feature>
<keyword evidence="9" id="KW-1185">Reference proteome</keyword>
<dbReference type="STRING" id="36844.SAMN04488501_110102"/>
<keyword evidence="3" id="KW-0949">S-adenosyl-L-methionine</keyword>
<dbReference type="PANTHER" id="PTHR43306:SF1">
    <property type="entry name" value="7,8-DIHYDRO-6-HYDROXYMETHYLPTERIN DIMETHYLTRANSFERASE"/>
    <property type="match status" value="1"/>
</dbReference>
<dbReference type="InterPro" id="IPR058240">
    <property type="entry name" value="rSAM_sf"/>
</dbReference>
<keyword evidence="6" id="KW-0411">Iron-sulfur</keyword>
<dbReference type="InterPro" id="IPR034474">
    <property type="entry name" value="Methyltransferase_Class_D"/>
</dbReference>
<dbReference type="SFLD" id="SFLDG01100">
    <property type="entry name" value="methyltransferase_(Class_D)"/>
    <property type="match status" value="1"/>
</dbReference>
<dbReference type="CDD" id="cd01335">
    <property type="entry name" value="Radical_SAM"/>
    <property type="match status" value="1"/>
</dbReference>
<dbReference type="GO" id="GO:0046872">
    <property type="term" value="F:metal ion binding"/>
    <property type="evidence" value="ECO:0007669"/>
    <property type="project" value="UniProtKB-KW"/>
</dbReference>
<dbReference type="InterPro" id="IPR056488">
    <property type="entry name" value="Zn_ribbon_HMPTM"/>
</dbReference>
<dbReference type="InterPro" id="IPR006638">
    <property type="entry name" value="Elp3/MiaA/NifB-like_rSAM"/>
</dbReference>
<evidence type="ECO:0000256" key="6">
    <source>
        <dbReference type="ARBA" id="ARBA00023014"/>
    </source>
</evidence>
<dbReference type="InterPro" id="IPR054698">
    <property type="entry name" value="rSAM_Se_TrsS"/>
</dbReference>
<dbReference type="SUPFAM" id="SSF102114">
    <property type="entry name" value="Radical SAM enzymes"/>
    <property type="match status" value="1"/>
</dbReference>
<dbReference type="NCBIfam" id="NF045646">
    <property type="entry name" value="rSAM_Se_TrsS"/>
    <property type="match status" value="1"/>
</dbReference>
<keyword evidence="5" id="KW-0408">Iron</keyword>
<keyword evidence="2" id="KW-0004">4Fe-4S</keyword>
<reference evidence="9" key="1">
    <citation type="submission" date="2015-08" db="EMBL/GenBank/DDBJ databases">
        <title>Genome sequence of the strict anaerobe Clostridium homopropionicum LuHBu1 (DSM 5847T).</title>
        <authorList>
            <person name="Poehlein A."/>
            <person name="Beck M."/>
            <person name="Schiel-Bengelsdorf B."/>
            <person name="Bengelsdorf F.R."/>
            <person name="Daniel R."/>
            <person name="Duerre P."/>
        </authorList>
    </citation>
    <scope>NUCLEOTIDE SEQUENCE [LARGE SCALE GENOMIC DNA]</scope>
    <source>
        <strain evidence="9">DSM 5847</strain>
    </source>
</reference>
<gene>
    <name evidence="8" type="primary">moaA_2</name>
    <name evidence="8" type="ORF">CLHOM_29650</name>
</gene>
<keyword evidence="4" id="KW-0479">Metal-binding</keyword>
<dbReference type="Pfam" id="PF23545">
    <property type="entry name" value="Zn_ribbon_HMPTM"/>
    <property type="match status" value="1"/>
</dbReference>
<evidence type="ECO:0000313" key="8">
    <source>
        <dbReference type="EMBL" id="KOA18681.1"/>
    </source>
</evidence>
<dbReference type="GO" id="GO:0051539">
    <property type="term" value="F:4 iron, 4 sulfur cluster binding"/>
    <property type="evidence" value="ECO:0007669"/>
    <property type="project" value="UniProtKB-KW"/>
</dbReference>
<dbReference type="GO" id="GO:0016829">
    <property type="term" value="F:lyase activity"/>
    <property type="evidence" value="ECO:0007669"/>
    <property type="project" value="UniProtKB-KW"/>
</dbReference>
<dbReference type="PATRIC" id="fig|1121318.3.peg.2977"/>
<dbReference type="RefSeq" id="WP_052222429.1">
    <property type="nucleotide sequence ID" value="NZ_LHUR01000036.1"/>
</dbReference>
<evidence type="ECO:0000256" key="3">
    <source>
        <dbReference type="ARBA" id="ARBA00022691"/>
    </source>
</evidence>
<accession>A0A0L6Z6U8</accession>
<proteinExistence type="predicted"/>
<dbReference type="PANTHER" id="PTHR43306">
    <property type="entry name" value="7,8-DIHYDRO-6-HYDROXYMETHYLPTERIN DIMETHYLTRANSFERASE"/>
    <property type="match status" value="1"/>
</dbReference>
<dbReference type="InterPro" id="IPR013785">
    <property type="entry name" value="Aldolase_TIM"/>
</dbReference>
<sequence length="437" mass="49301">MRSIIKNTESICPVCLKTLAANIVKKAEDYYLVKDCEEHGHFETVVWRGNPTYESWLRKKTPAHPEIPYTKVAKGCPHDCGLCGEHRQNTCTALVEVTSRCNLNCKFCFADAKGSCEDPDIKTIEIWYSRIIKAQGYKNLQISGGEPTVRDDLPEVIELASKMGFDFIQLNTNGIRLGDIDYYRKLKEAGLKSIFLQFDGLDGEILSKLRGKNIINEKIKAIENSRKLGIGVVLVCTVVPNINDNSLWSIIDFGLKNSPAVRGVHFQPVSYFGRIPDIPQDSDRITLPELMNEIVEQSNHVIKFEDFAPSGCENSYCSFHANYIYADEKIISVSKTNNCRCVESGKEGANKNIKFVKKNWSAAKIEKYKPPKNSFEELALKLQNGFFTVSAMAFQDAWNLDIERLKDCCIHVVSQEGNLIPFCAYNVTSCNNTSLYR</sequence>
<dbReference type="GO" id="GO:0032324">
    <property type="term" value="P:molybdopterin cofactor biosynthetic process"/>
    <property type="evidence" value="ECO:0007669"/>
    <property type="project" value="UniProtKB-ARBA"/>
</dbReference>
<evidence type="ECO:0000313" key="9">
    <source>
        <dbReference type="Proteomes" id="UP000037043"/>
    </source>
</evidence>
<protein>
    <submittedName>
        <fullName evidence="8">Cyclic pyranopterin monophosphate synthase</fullName>
        <ecNumber evidence="8">4.1.99.18</ecNumber>
    </submittedName>
</protein>
<dbReference type="SFLD" id="SFLDS00029">
    <property type="entry name" value="Radical_SAM"/>
    <property type="match status" value="1"/>
</dbReference>
<dbReference type="AlphaFoldDB" id="A0A0L6Z6U8"/>
<organism evidence="8 9">
    <name type="scientific">Clostridium homopropionicum DSM 5847</name>
    <dbReference type="NCBI Taxonomy" id="1121318"/>
    <lineage>
        <taxon>Bacteria</taxon>
        <taxon>Bacillati</taxon>
        <taxon>Bacillota</taxon>
        <taxon>Clostridia</taxon>
        <taxon>Eubacteriales</taxon>
        <taxon>Clostridiaceae</taxon>
        <taxon>Clostridium</taxon>
    </lineage>
</organism>
<dbReference type="InterPro" id="IPR007197">
    <property type="entry name" value="rSAM"/>
</dbReference>
<dbReference type="SFLD" id="SFLDG01067">
    <property type="entry name" value="SPASM/twitch_domain_containing"/>
    <property type="match status" value="1"/>
</dbReference>
<dbReference type="Pfam" id="PF04055">
    <property type="entry name" value="Radical_SAM"/>
    <property type="match status" value="1"/>
</dbReference>
<comment type="cofactor">
    <cofactor evidence="1">
        <name>[4Fe-4S] cluster</name>
        <dbReference type="ChEBI" id="CHEBI:49883"/>
    </cofactor>
</comment>
<dbReference type="Gene3D" id="3.20.20.70">
    <property type="entry name" value="Aldolase class I"/>
    <property type="match status" value="1"/>
</dbReference>
<dbReference type="PROSITE" id="PS51918">
    <property type="entry name" value="RADICAL_SAM"/>
    <property type="match status" value="1"/>
</dbReference>
<dbReference type="SMART" id="SM00729">
    <property type="entry name" value="Elp3"/>
    <property type="match status" value="1"/>
</dbReference>
<dbReference type="InterPro" id="IPR000385">
    <property type="entry name" value="MoaA_NifB_PqqE_Fe-S-bd_CS"/>
</dbReference>
<dbReference type="Proteomes" id="UP000037043">
    <property type="component" value="Unassembled WGS sequence"/>
</dbReference>
<evidence type="ECO:0000259" key="7">
    <source>
        <dbReference type="PROSITE" id="PS51918"/>
    </source>
</evidence>
<evidence type="ECO:0000256" key="1">
    <source>
        <dbReference type="ARBA" id="ARBA00001966"/>
    </source>
</evidence>
<dbReference type="EMBL" id="LHUR01000036">
    <property type="protein sequence ID" value="KOA18681.1"/>
    <property type="molecule type" value="Genomic_DNA"/>
</dbReference>
<keyword evidence="8" id="KW-0456">Lyase</keyword>
<evidence type="ECO:0000256" key="4">
    <source>
        <dbReference type="ARBA" id="ARBA00022723"/>
    </source>
</evidence>